<dbReference type="Proteomes" id="UP000499080">
    <property type="component" value="Unassembled WGS sequence"/>
</dbReference>
<sequence>MLTLAPPQKATREPFCDGPPHCESWVKRLLNRYLFIELPPYTGGRTFHSRRQISPAPGSHDRWIFGGIGSRNGDPAIPKPSPEP</sequence>
<gene>
    <name evidence="1" type="ORF">AVEN_189662_1</name>
</gene>
<comment type="caution">
    <text evidence="1">The sequence shown here is derived from an EMBL/GenBank/DDBJ whole genome shotgun (WGS) entry which is preliminary data.</text>
</comment>
<evidence type="ECO:0000313" key="2">
    <source>
        <dbReference type="Proteomes" id="UP000499080"/>
    </source>
</evidence>
<proteinExistence type="predicted"/>
<reference evidence="1 2" key="1">
    <citation type="journal article" date="2019" name="Sci. Rep.">
        <title>Orb-weaving spider Araneus ventricosus genome elucidates the spidroin gene catalogue.</title>
        <authorList>
            <person name="Kono N."/>
            <person name="Nakamura H."/>
            <person name="Ohtoshi R."/>
            <person name="Moran D.A.P."/>
            <person name="Shinohara A."/>
            <person name="Yoshida Y."/>
            <person name="Fujiwara M."/>
            <person name="Mori M."/>
            <person name="Tomita M."/>
            <person name="Arakawa K."/>
        </authorList>
    </citation>
    <scope>NUCLEOTIDE SEQUENCE [LARGE SCALE GENOMIC DNA]</scope>
</reference>
<dbReference type="AlphaFoldDB" id="A0A4Y2M2T4"/>
<accession>A0A4Y2M2T4</accession>
<organism evidence="1 2">
    <name type="scientific">Araneus ventricosus</name>
    <name type="common">Orbweaver spider</name>
    <name type="synonym">Epeira ventricosa</name>
    <dbReference type="NCBI Taxonomy" id="182803"/>
    <lineage>
        <taxon>Eukaryota</taxon>
        <taxon>Metazoa</taxon>
        <taxon>Ecdysozoa</taxon>
        <taxon>Arthropoda</taxon>
        <taxon>Chelicerata</taxon>
        <taxon>Arachnida</taxon>
        <taxon>Araneae</taxon>
        <taxon>Araneomorphae</taxon>
        <taxon>Entelegynae</taxon>
        <taxon>Araneoidea</taxon>
        <taxon>Araneidae</taxon>
        <taxon>Araneus</taxon>
    </lineage>
</organism>
<name>A0A4Y2M2T4_ARAVE</name>
<protein>
    <submittedName>
        <fullName evidence="1">Uncharacterized protein</fullName>
    </submittedName>
</protein>
<dbReference type="EMBL" id="BGPR01006553">
    <property type="protein sequence ID" value="GBN19987.1"/>
    <property type="molecule type" value="Genomic_DNA"/>
</dbReference>
<evidence type="ECO:0000313" key="1">
    <source>
        <dbReference type="EMBL" id="GBN19987.1"/>
    </source>
</evidence>
<keyword evidence="2" id="KW-1185">Reference proteome</keyword>